<keyword evidence="3" id="KW-1185">Reference proteome</keyword>
<evidence type="ECO:0000313" key="3">
    <source>
        <dbReference type="Proteomes" id="UP000077266"/>
    </source>
</evidence>
<evidence type="ECO:0000313" key="2">
    <source>
        <dbReference type="EMBL" id="KZV93343.1"/>
    </source>
</evidence>
<feature type="compositionally biased region" description="Pro residues" evidence="1">
    <location>
        <begin position="16"/>
        <end position="36"/>
    </location>
</feature>
<dbReference type="InParanoid" id="A0A165IFT1"/>
<sequence length="261" mass="28097">MDTSAVIHEVYVPPGSESPPSFPPPQSHPLPPPPPSFSHGLPTRPPFGSADLPARPQVAVDLPPRPVAHTPSHMSLASASGSPASAHRTPWPAVALPQRPGTGAPTHAASPVSAHPQRVEHTPHHHGAWTASSASAHANAALAAVESDIDPKTGLPRPRSLGSAAQRHKRQQLLGDEKKDEEPQPPTTIDPSVLQEQKDYKIRSQILTRWRAARLDAIKATQELDMAELELKSAEMRRRVLDDHLQLLMSGTWKEDVESAA</sequence>
<protein>
    <submittedName>
        <fullName evidence="2">Uncharacterized protein</fullName>
    </submittedName>
</protein>
<name>A0A165IFT1_EXIGL</name>
<feature type="region of interest" description="Disordered" evidence="1">
    <location>
        <begin position="147"/>
        <end position="194"/>
    </location>
</feature>
<accession>A0A165IFT1</accession>
<dbReference type="Proteomes" id="UP000077266">
    <property type="component" value="Unassembled WGS sequence"/>
</dbReference>
<dbReference type="AlphaFoldDB" id="A0A165IFT1"/>
<organism evidence="2 3">
    <name type="scientific">Exidia glandulosa HHB12029</name>
    <dbReference type="NCBI Taxonomy" id="1314781"/>
    <lineage>
        <taxon>Eukaryota</taxon>
        <taxon>Fungi</taxon>
        <taxon>Dikarya</taxon>
        <taxon>Basidiomycota</taxon>
        <taxon>Agaricomycotina</taxon>
        <taxon>Agaricomycetes</taxon>
        <taxon>Auriculariales</taxon>
        <taxon>Exidiaceae</taxon>
        <taxon>Exidia</taxon>
    </lineage>
</organism>
<proteinExistence type="predicted"/>
<gene>
    <name evidence="2" type="ORF">EXIGLDRAFT_768119</name>
</gene>
<reference evidence="2 3" key="1">
    <citation type="journal article" date="2016" name="Mol. Biol. Evol.">
        <title>Comparative Genomics of Early-Diverging Mushroom-Forming Fungi Provides Insights into the Origins of Lignocellulose Decay Capabilities.</title>
        <authorList>
            <person name="Nagy L.G."/>
            <person name="Riley R."/>
            <person name="Tritt A."/>
            <person name="Adam C."/>
            <person name="Daum C."/>
            <person name="Floudas D."/>
            <person name="Sun H."/>
            <person name="Yadav J.S."/>
            <person name="Pangilinan J."/>
            <person name="Larsson K.H."/>
            <person name="Matsuura K."/>
            <person name="Barry K."/>
            <person name="Labutti K."/>
            <person name="Kuo R."/>
            <person name="Ohm R.A."/>
            <person name="Bhattacharya S.S."/>
            <person name="Shirouzu T."/>
            <person name="Yoshinaga Y."/>
            <person name="Martin F.M."/>
            <person name="Grigoriev I.V."/>
            <person name="Hibbett D.S."/>
        </authorList>
    </citation>
    <scope>NUCLEOTIDE SEQUENCE [LARGE SCALE GENOMIC DNA]</scope>
    <source>
        <strain evidence="2 3">HHB12029</strain>
    </source>
</reference>
<evidence type="ECO:0000256" key="1">
    <source>
        <dbReference type="SAM" id="MobiDB-lite"/>
    </source>
</evidence>
<feature type="compositionally biased region" description="Low complexity" evidence="1">
    <location>
        <begin position="75"/>
        <end position="86"/>
    </location>
</feature>
<feature type="region of interest" description="Disordered" evidence="1">
    <location>
        <begin position="1"/>
        <end position="135"/>
    </location>
</feature>
<dbReference type="EMBL" id="KV425991">
    <property type="protein sequence ID" value="KZV93343.1"/>
    <property type="molecule type" value="Genomic_DNA"/>
</dbReference>